<dbReference type="AlphaFoldDB" id="A0A0D1ZCZ9"/>
<accession>A0A0D1ZCZ9</accession>
<keyword evidence="1" id="KW-0812">Transmembrane</keyword>
<organism evidence="2 3">
    <name type="scientific">Exophiala mesophila</name>
    <name type="common">Black yeast-like fungus</name>
    <dbReference type="NCBI Taxonomy" id="212818"/>
    <lineage>
        <taxon>Eukaryota</taxon>
        <taxon>Fungi</taxon>
        <taxon>Dikarya</taxon>
        <taxon>Ascomycota</taxon>
        <taxon>Pezizomycotina</taxon>
        <taxon>Eurotiomycetes</taxon>
        <taxon>Chaetothyriomycetidae</taxon>
        <taxon>Chaetothyriales</taxon>
        <taxon>Herpotrichiellaceae</taxon>
        <taxon>Exophiala</taxon>
    </lineage>
</organism>
<dbReference type="VEuPathDB" id="FungiDB:PV10_03818"/>
<dbReference type="OMA" id="GPRWWVC"/>
<dbReference type="OrthoDB" id="438440at2759"/>
<feature type="transmembrane region" description="Helical" evidence="1">
    <location>
        <begin position="48"/>
        <end position="66"/>
    </location>
</feature>
<evidence type="ECO:0000256" key="1">
    <source>
        <dbReference type="SAM" id="Phobius"/>
    </source>
</evidence>
<feature type="transmembrane region" description="Helical" evidence="1">
    <location>
        <begin position="156"/>
        <end position="177"/>
    </location>
</feature>
<dbReference type="EMBL" id="KN847522">
    <property type="protein sequence ID" value="KIV92527.1"/>
    <property type="molecule type" value="Genomic_DNA"/>
</dbReference>
<feature type="transmembrane region" description="Helical" evidence="1">
    <location>
        <begin position="197"/>
        <end position="215"/>
    </location>
</feature>
<evidence type="ECO:0000313" key="3">
    <source>
        <dbReference type="Proteomes" id="UP000054302"/>
    </source>
</evidence>
<protein>
    <submittedName>
        <fullName evidence="2">Uncharacterized protein</fullName>
    </submittedName>
</protein>
<proteinExistence type="predicted"/>
<feature type="transmembrane region" description="Helical" evidence="1">
    <location>
        <begin position="78"/>
        <end position="99"/>
    </location>
</feature>
<name>A0A0D1ZCZ9_EXOME</name>
<keyword evidence="3" id="KW-1185">Reference proteome</keyword>
<keyword evidence="1" id="KW-1133">Transmembrane helix</keyword>
<feature type="transmembrane region" description="Helical" evidence="1">
    <location>
        <begin position="7"/>
        <end position="28"/>
    </location>
</feature>
<dbReference type="RefSeq" id="XP_016224101.1">
    <property type="nucleotide sequence ID" value="XM_016368313.1"/>
</dbReference>
<sequence length="483" mass="54953">MSGWPSALIRFACHIPLGIVGFGNLSTWKTLQKFPVLHHAPYNSNLMPAWQLAAGMGIFGFAWNFAIWLPTFAAVGPFLYILGIIDLVIAVSLAVAAGLQGQSIPHAQSACSDFIMANPPNSTAPSLFVVISDKNATLTNWRSECSSTVRVWQFEVAVSVLYMLSALFNIILGSCGISHDRRGRSSKTTKPRKRAGLLKNICYYLLCWPPIFVLWKAPAWSILRGRYAKRFMFKFWRGHRGQDDDLEFDVFDEKKRPQSKSVQALAHLLQHGNVRIAISSNLHYIDIMHLNLTCKEIHQSLIPAGRSSDIYQQLRIWSCESGSKTQCWICVSQVCKSCQIPHVNISSLALAHTKRCISRCSKCYYDERLKNPTPYHRRTPCHCYSNGRRRTSYIDKEIFQEGTNKGTIQQICRACNALTPAQLKAKREKKAEEELMFLSRQAQSCGKCSARLEHGPRWWLCSHCERECKYHKHLQWAKKKDLQ</sequence>
<dbReference type="Proteomes" id="UP000054302">
    <property type="component" value="Unassembled WGS sequence"/>
</dbReference>
<gene>
    <name evidence="2" type="ORF">PV10_03818</name>
</gene>
<keyword evidence="1" id="KW-0472">Membrane</keyword>
<reference evidence="2 3" key="1">
    <citation type="submission" date="2015-01" db="EMBL/GenBank/DDBJ databases">
        <title>The Genome Sequence of Exophiala mesophila CBS40295.</title>
        <authorList>
            <consortium name="The Broad Institute Genomics Platform"/>
            <person name="Cuomo C."/>
            <person name="de Hoog S."/>
            <person name="Gorbushina A."/>
            <person name="Stielow B."/>
            <person name="Teixiera M."/>
            <person name="Abouelleil A."/>
            <person name="Chapman S.B."/>
            <person name="Priest M."/>
            <person name="Young S.K."/>
            <person name="Wortman J."/>
            <person name="Nusbaum C."/>
            <person name="Birren B."/>
        </authorList>
    </citation>
    <scope>NUCLEOTIDE SEQUENCE [LARGE SCALE GENOMIC DNA]</scope>
    <source>
        <strain evidence="2 3">CBS 40295</strain>
    </source>
</reference>
<dbReference type="GeneID" id="27321663"/>
<dbReference type="HOGENOM" id="CLU_050543_0_0_1"/>
<evidence type="ECO:0000313" key="2">
    <source>
        <dbReference type="EMBL" id="KIV92527.1"/>
    </source>
</evidence>